<evidence type="ECO:0000256" key="7">
    <source>
        <dbReference type="ARBA" id="ARBA00022824"/>
    </source>
</evidence>
<sequence>MAMPGTETIRFRRPTSGPNAVSQTQTQTEKKDEFGSMAPTGFKKRHQGLLQDQVGRNTRGPFVPSLSMAFRILLLIRTVAAMYAIISDCDEVFNFYEPLHYFTYNSGFQTWELSSQYAIRSWAYVLLHWPLAHVVPLIMRLGKRPAFFALRISLGAICSFCEAKFFRTVVETVNERVGRYLLFSMMFSAGMWTASVAFLPSTFTMYTTMLASSFWFHPATSTVTGTSRAFHAVFLYALGAIVGWPFSAALGIPFVVEHMFLTGGEVLAPSQKVQWMSKRWETILTAALGSAVVIAVPVAMVDSWAYGRLTFPTLNIITYNLFSSNGPDLYGTSPLTFYLANLFLNFNFLLPLALISLPALAVTYHVDFRRLGKTQRAPVVGETSPYTLLAVRLAPFYIWLMVLTSQAHKEERFFFPAYPLLCFNAAVTVYLVRGWLETAYISYTKSPYKASKTSLFSFFTLLAVLVPGIMSFFRIGATLYFYHAPFDIVHHFQYKALPSFLTELGYEPIPLPEDYTPYGKEIPKPQWDLSPLQTLEPPVTLCYGTEWHRFPSSFLVPEGVKVQFIQTEFDGMMPRQWEASGRSKTMWPRSETRTVRTGRFNGENKASEEAGAFVDPSECTYLVSLSLPSQIPTTLEPNWASKPEWDEVFCRSFLDAGSSKWWSRLLWIPGGVFESGRVWGDYCLLRRKGE</sequence>
<dbReference type="EC" id="2.4.1.-" evidence="10"/>
<feature type="transmembrane region" description="Helical" evidence="10">
    <location>
        <begin position="386"/>
        <end position="407"/>
    </location>
</feature>
<feature type="transmembrane region" description="Helical" evidence="10">
    <location>
        <begin position="233"/>
        <end position="261"/>
    </location>
</feature>
<evidence type="ECO:0000256" key="3">
    <source>
        <dbReference type="ARBA" id="ARBA00007063"/>
    </source>
</evidence>
<evidence type="ECO:0000313" key="12">
    <source>
        <dbReference type="EMBL" id="OCF35726.1"/>
    </source>
</evidence>
<keyword evidence="7 10" id="KW-0256">Endoplasmic reticulum</keyword>
<name>A0A1B9GXH0_9TREE</name>
<comment type="subcellular location">
    <subcellularLocation>
        <location evidence="1 10">Endoplasmic reticulum membrane</location>
        <topology evidence="1 10">Multi-pass membrane protein</topology>
    </subcellularLocation>
</comment>
<keyword evidence="13" id="KW-1185">Reference proteome</keyword>
<dbReference type="PANTHER" id="PTHR22760:SF2">
    <property type="entry name" value="ALPHA-1,2-MANNOSYLTRANSFERASE ALG9"/>
    <property type="match status" value="1"/>
</dbReference>
<keyword evidence="6 10" id="KW-0812">Transmembrane</keyword>
<dbReference type="EMBL" id="KI669498">
    <property type="protein sequence ID" value="OCF35726.1"/>
    <property type="molecule type" value="Genomic_DNA"/>
</dbReference>
<keyword evidence="9 10" id="KW-0472">Membrane</keyword>
<evidence type="ECO:0000256" key="10">
    <source>
        <dbReference type="RuleBase" id="RU363075"/>
    </source>
</evidence>
<evidence type="ECO:0000256" key="1">
    <source>
        <dbReference type="ARBA" id="ARBA00004477"/>
    </source>
</evidence>
<feature type="transmembrane region" description="Helical" evidence="10">
    <location>
        <begin position="413"/>
        <end position="432"/>
    </location>
</feature>
<accession>A0A1B9GXH0</accession>
<keyword evidence="8 10" id="KW-1133">Transmembrane helix</keyword>
<evidence type="ECO:0000256" key="5">
    <source>
        <dbReference type="ARBA" id="ARBA00022679"/>
    </source>
</evidence>
<dbReference type="UniPathway" id="UPA00378"/>
<evidence type="ECO:0000313" key="13">
    <source>
        <dbReference type="Proteomes" id="UP000092666"/>
    </source>
</evidence>
<dbReference type="STRING" id="1296120.A0A1B9GXH0"/>
<keyword evidence="5 12" id="KW-0808">Transferase</keyword>
<evidence type="ECO:0000256" key="8">
    <source>
        <dbReference type="ARBA" id="ARBA00022989"/>
    </source>
</evidence>
<evidence type="ECO:0000256" key="9">
    <source>
        <dbReference type="ARBA" id="ARBA00023136"/>
    </source>
</evidence>
<evidence type="ECO:0000256" key="6">
    <source>
        <dbReference type="ARBA" id="ARBA00022692"/>
    </source>
</evidence>
<organism evidence="12 13">
    <name type="scientific">Kwoniella heveanensis BCC8398</name>
    <dbReference type="NCBI Taxonomy" id="1296120"/>
    <lineage>
        <taxon>Eukaryota</taxon>
        <taxon>Fungi</taxon>
        <taxon>Dikarya</taxon>
        <taxon>Basidiomycota</taxon>
        <taxon>Agaricomycotina</taxon>
        <taxon>Tremellomycetes</taxon>
        <taxon>Tremellales</taxon>
        <taxon>Cryptococcaceae</taxon>
        <taxon>Kwoniella</taxon>
    </lineage>
</organism>
<reference evidence="13" key="2">
    <citation type="submission" date="2013-12" db="EMBL/GenBank/DDBJ databases">
        <title>Evolution of pathogenesis and genome organization in the Tremellales.</title>
        <authorList>
            <person name="Cuomo C."/>
            <person name="Litvintseva A."/>
            <person name="Heitman J."/>
            <person name="Chen Y."/>
            <person name="Sun S."/>
            <person name="Springer D."/>
            <person name="Dromer F."/>
            <person name="Young S."/>
            <person name="Zeng Q."/>
            <person name="Chapman S."/>
            <person name="Gujja S."/>
            <person name="Saif S."/>
            <person name="Birren B."/>
        </authorList>
    </citation>
    <scope>NUCLEOTIDE SEQUENCE [LARGE SCALE GENOMIC DNA]</scope>
    <source>
        <strain evidence="13">BCC8398</strain>
    </source>
</reference>
<comment type="pathway">
    <text evidence="2">Protein modification; protein glycosylation.</text>
</comment>
<feature type="transmembrane region" description="Helical" evidence="10">
    <location>
        <begin position="453"/>
        <end position="473"/>
    </location>
</feature>
<dbReference type="PANTHER" id="PTHR22760">
    <property type="entry name" value="GLYCOSYLTRANSFERASE"/>
    <property type="match status" value="1"/>
</dbReference>
<feature type="transmembrane region" description="Helical" evidence="10">
    <location>
        <begin position="282"/>
        <end position="301"/>
    </location>
</feature>
<evidence type="ECO:0000256" key="2">
    <source>
        <dbReference type="ARBA" id="ARBA00004922"/>
    </source>
</evidence>
<proteinExistence type="inferred from homology"/>
<gene>
    <name evidence="12" type="ORF">I316_02781</name>
</gene>
<dbReference type="GO" id="GO:0000026">
    <property type="term" value="F:alpha-1,2-mannosyltransferase activity"/>
    <property type="evidence" value="ECO:0007669"/>
    <property type="project" value="TreeGrafter"/>
</dbReference>
<dbReference type="Proteomes" id="UP000092666">
    <property type="component" value="Unassembled WGS sequence"/>
</dbReference>
<feature type="transmembrane region" description="Helical" evidence="10">
    <location>
        <begin position="342"/>
        <end position="366"/>
    </location>
</feature>
<dbReference type="GO" id="GO:0006487">
    <property type="term" value="P:protein N-linked glycosylation"/>
    <property type="evidence" value="ECO:0007669"/>
    <property type="project" value="TreeGrafter"/>
</dbReference>
<dbReference type="InterPro" id="IPR005599">
    <property type="entry name" value="GPI_mannosylTrfase"/>
</dbReference>
<feature type="region of interest" description="Disordered" evidence="11">
    <location>
        <begin position="1"/>
        <end position="37"/>
    </location>
</feature>
<comment type="similarity">
    <text evidence="3 10">Belongs to the glycosyltransferase 22 family.</text>
</comment>
<evidence type="ECO:0000256" key="4">
    <source>
        <dbReference type="ARBA" id="ARBA00022676"/>
    </source>
</evidence>
<keyword evidence="4 10" id="KW-0328">Glycosyltransferase</keyword>
<feature type="transmembrane region" description="Helical" evidence="10">
    <location>
        <begin position="180"/>
        <end position="199"/>
    </location>
</feature>
<dbReference type="AlphaFoldDB" id="A0A1B9GXH0"/>
<reference evidence="12 13" key="1">
    <citation type="submission" date="2013-07" db="EMBL/GenBank/DDBJ databases">
        <title>The Genome Sequence of Cryptococcus heveanensis BCC8398.</title>
        <authorList>
            <consortium name="The Broad Institute Genome Sequencing Platform"/>
            <person name="Cuomo C."/>
            <person name="Litvintseva A."/>
            <person name="Chen Y."/>
            <person name="Heitman J."/>
            <person name="Sun S."/>
            <person name="Springer D."/>
            <person name="Dromer F."/>
            <person name="Young S.K."/>
            <person name="Zeng Q."/>
            <person name="Gargeya S."/>
            <person name="Fitzgerald M."/>
            <person name="Abouelleil A."/>
            <person name="Alvarado L."/>
            <person name="Berlin A.M."/>
            <person name="Chapman S.B."/>
            <person name="Dewar J."/>
            <person name="Goldberg J."/>
            <person name="Griggs A."/>
            <person name="Gujja S."/>
            <person name="Hansen M."/>
            <person name="Howarth C."/>
            <person name="Imamovic A."/>
            <person name="Larimer J."/>
            <person name="McCowan C."/>
            <person name="Murphy C."/>
            <person name="Pearson M."/>
            <person name="Priest M."/>
            <person name="Roberts A."/>
            <person name="Saif S."/>
            <person name="Shea T."/>
            <person name="Sykes S."/>
            <person name="Wortman J."/>
            <person name="Nusbaum C."/>
            <person name="Birren B."/>
        </authorList>
    </citation>
    <scope>NUCLEOTIDE SEQUENCE [LARGE SCALE GENOMIC DNA]</scope>
    <source>
        <strain evidence="12 13">BCC8398</strain>
    </source>
</reference>
<protein>
    <recommendedName>
        <fullName evidence="10">Mannosyltransferase</fullName>
        <ecNumber evidence="10">2.4.1.-</ecNumber>
    </recommendedName>
</protein>
<evidence type="ECO:0000256" key="11">
    <source>
        <dbReference type="SAM" id="MobiDB-lite"/>
    </source>
</evidence>
<dbReference type="OrthoDB" id="497541at2759"/>
<dbReference type="GO" id="GO:0005789">
    <property type="term" value="C:endoplasmic reticulum membrane"/>
    <property type="evidence" value="ECO:0007669"/>
    <property type="project" value="UniProtKB-SubCell"/>
</dbReference>
<dbReference type="Pfam" id="PF03901">
    <property type="entry name" value="Glyco_transf_22"/>
    <property type="match status" value="1"/>
</dbReference>
<feature type="compositionally biased region" description="Polar residues" evidence="11">
    <location>
        <begin position="16"/>
        <end position="27"/>
    </location>
</feature>